<evidence type="ECO:0000256" key="1">
    <source>
        <dbReference type="SAM" id="MobiDB-lite"/>
    </source>
</evidence>
<dbReference type="EMBL" id="KV425986">
    <property type="protein sequence ID" value="KZV93638.1"/>
    <property type="molecule type" value="Genomic_DNA"/>
</dbReference>
<evidence type="ECO:0000313" key="2">
    <source>
        <dbReference type="EMBL" id="KZV93638.1"/>
    </source>
</evidence>
<proteinExistence type="predicted"/>
<keyword evidence="3" id="KW-1185">Reference proteome</keyword>
<protein>
    <submittedName>
        <fullName evidence="2">Uncharacterized protein</fullName>
    </submittedName>
</protein>
<feature type="compositionally biased region" description="Basic and acidic residues" evidence="1">
    <location>
        <begin position="252"/>
        <end position="264"/>
    </location>
</feature>
<feature type="region of interest" description="Disordered" evidence="1">
    <location>
        <begin position="149"/>
        <end position="277"/>
    </location>
</feature>
<sequence>MYTSHQHGYSLPARGTTDLASSQLEYGDEVSKCAANSFEPALRPVDSCERERQGAELGPSAGRAQNARTTCREATAGANSECICTTYWRGSRSRPSPLGASRVVRKLQRNLSEASDSRVNSLNRRWTLPALTAREVFLPCRELARWVTPAPSRASQKTPFDRCNAHLQSPSTAREGSPTTGKTQDTGKNSAVGEDGCKAESLTRSGPHPRDLNEDRSCGGGEHTQRSKEVCKFCAKRLRVSASKSRSGSAPRCREHGEDTHSVDGARIQTSRETVRD</sequence>
<reference evidence="2 3" key="1">
    <citation type="journal article" date="2016" name="Mol. Biol. Evol.">
        <title>Comparative Genomics of Early-Diverging Mushroom-Forming Fungi Provides Insights into the Origins of Lignocellulose Decay Capabilities.</title>
        <authorList>
            <person name="Nagy L.G."/>
            <person name="Riley R."/>
            <person name="Tritt A."/>
            <person name="Adam C."/>
            <person name="Daum C."/>
            <person name="Floudas D."/>
            <person name="Sun H."/>
            <person name="Yadav J.S."/>
            <person name="Pangilinan J."/>
            <person name="Larsson K.H."/>
            <person name="Matsuura K."/>
            <person name="Barry K."/>
            <person name="Labutti K."/>
            <person name="Kuo R."/>
            <person name="Ohm R.A."/>
            <person name="Bhattacharya S.S."/>
            <person name="Shirouzu T."/>
            <person name="Yoshinaga Y."/>
            <person name="Martin F.M."/>
            <person name="Grigoriev I.V."/>
            <person name="Hibbett D.S."/>
        </authorList>
    </citation>
    <scope>NUCLEOTIDE SEQUENCE [LARGE SCALE GENOMIC DNA]</scope>
    <source>
        <strain evidence="2 3">HHB12029</strain>
    </source>
</reference>
<feature type="compositionally biased region" description="Polar residues" evidence="1">
    <location>
        <begin position="166"/>
        <end position="189"/>
    </location>
</feature>
<feature type="compositionally biased region" description="Polar residues" evidence="1">
    <location>
        <begin position="268"/>
        <end position="277"/>
    </location>
</feature>
<evidence type="ECO:0000313" key="3">
    <source>
        <dbReference type="Proteomes" id="UP000077266"/>
    </source>
</evidence>
<gene>
    <name evidence="2" type="ORF">EXIGLDRAFT_691413</name>
</gene>
<name>A0A165IN97_EXIGL</name>
<dbReference type="Proteomes" id="UP000077266">
    <property type="component" value="Unassembled WGS sequence"/>
</dbReference>
<organism evidence="2 3">
    <name type="scientific">Exidia glandulosa HHB12029</name>
    <dbReference type="NCBI Taxonomy" id="1314781"/>
    <lineage>
        <taxon>Eukaryota</taxon>
        <taxon>Fungi</taxon>
        <taxon>Dikarya</taxon>
        <taxon>Basidiomycota</taxon>
        <taxon>Agaricomycotina</taxon>
        <taxon>Agaricomycetes</taxon>
        <taxon>Auriculariales</taxon>
        <taxon>Exidiaceae</taxon>
        <taxon>Exidia</taxon>
    </lineage>
</organism>
<dbReference type="AlphaFoldDB" id="A0A165IN97"/>
<feature type="compositionally biased region" description="Basic and acidic residues" evidence="1">
    <location>
        <begin position="208"/>
        <end position="231"/>
    </location>
</feature>
<accession>A0A165IN97</accession>
<dbReference type="InParanoid" id="A0A165IN97"/>